<feature type="compositionally biased region" description="Low complexity" evidence="1">
    <location>
        <begin position="214"/>
        <end position="226"/>
    </location>
</feature>
<proteinExistence type="predicted"/>
<name>A0ABM1Z0M6_AEDAL</name>
<evidence type="ECO:0000313" key="3">
    <source>
        <dbReference type="Proteomes" id="UP000069940"/>
    </source>
</evidence>
<evidence type="ECO:0000256" key="1">
    <source>
        <dbReference type="SAM" id="MobiDB-lite"/>
    </source>
</evidence>
<dbReference type="GeneID" id="115254624"/>
<reference evidence="2" key="2">
    <citation type="submission" date="2025-05" db="UniProtKB">
        <authorList>
            <consortium name="EnsemblMetazoa"/>
        </authorList>
    </citation>
    <scope>IDENTIFICATION</scope>
    <source>
        <strain evidence="2">Foshan</strain>
    </source>
</reference>
<evidence type="ECO:0008006" key="4">
    <source>
        <dbReference type="Google" id="ProtNLM"/>
    </source>
</evidence>
<feature type="compositionally biased region" description="Basic residues" evidence="1">
    <location>
        <begin position="202"/>
        <end position="213"/>
    </location>
</feature>
<accession>A0ABM1Z0M6</accession>
<keyword evidence="3" id="KW-1185">Reference proteome</keyword>
<dbReference type="EnsemblMetazoa" id="AALFPA23_013865.R20121">
    <property type="protein sequence ID" value="AALFPA23_013865.P20121"/>
    <property type="gene ID" value="AALFPA23_013865"/>
</dbReference>
<dbReference type="Proteomes" id="UP000069940">
    <property type="component" value="Unassembled WGS sequence"/>
</dbReference>
<evidence type="ECO:0000313" key="2">
    <source>
        <dbReference type="EnsemblMetazoa" id="AALFPA23_013865.P20121"/>
    </source>
</evidence>
<organism evidence="2 3">
    <name type="scientific">Aedes albopictus</name>
    <name type="common">Asian tiger mosquito</name>
    <name type="synonym">Stegomyia albopicta</name>
    <dbReference type="NCBI Taxonomy" id="7160"/>
    <lineage>
        <taxon>Eukaryota</taxon>
        <taxon>Metazoa</taxon>
        <taxon>Ecdysozoa</taxon>
        <taxon>Arthropoda</taxon>
        <taxon>Hexapoda</taxon>
        <taxon>Insecta</taxon>
        <taxon>Pterygota</taxon>
        <taxon>Neoptera</taxon>
        <taxon>Endopterygota</taxon>
        <taxon>Diptera</taxon>
        <taxon>Nematocera</taxon>
        <taxon>Culicoidea</taxon>
        <taxon>Culicidae</taxon>
        <taxon>Culicinae</taxon>
        <taxon>Aedini</taxon>
        <taxon>Aedes</taxon>
        <taxon>Stegomyia</taxon>
    </lineage>
</organism>
<protein>
    <recommendedName>
        <fullName evidence="4">Secreted protein</fullName>
    </recommendedName>
</protein>
<feature type="region of interest" description="Disordered" evidence="1">
    <location>
        <begin position="171"/>
        <end position="245"/>
    </location>
</feature>
<feature type="compositionally biased region" description="Polar residues" evidence="1">
    <location>
        <begin position="231"/>
        <end position="245"/>
    </location>
</feature>
<reference evidence="3" key="1">
    <citation type="journal article" date="2015" name="Proc. Natl. Acad. Sci. U.S.A.">
        <title>Genome sequence of the Asian Tiger mosquito, Aedes albopictus, reveals insights into its biology, genetics, and evolution.</title>
        <authorList>
            <person name="Chen X.G."/>
            <person name="Jiang X."/>
            <person name="Gu J."/>
            <person name="Xu M."/>
            <person name="Wu Y."/>
            <person name="Deng Y."/>
            <person name="Zhang C."/>
            <person name="Bonizzoni M."/>
            <person name="Dermauw W."/>
            <person name="Vontas J."/>
            <person name="Armbruster P."/>
            <person name="Huang X."/>
            <person name="Yang Y."/>
            <person name="Zhang H."/>
            <person name="He W."/>
            <person name="Peng H."/>
            <person name="Liu Y."/>
            <person name="Wu K."/>
            <person name="Chen J."/>
            <person name="Lirakis M."/>
            <person name="Topalis P."/>
            <person name="Van Leeuwen T."/>
            <person name="Hall A.B."/>
            <person name="Jiang X."/>
            <person name="Thorpe C."/>
            <person name="Mueller R.L."/>
            <person name="Sun C."/>
            <person name="Waterhouse R.M."/>
            <person name="Yan G."/>
            <person name="Tu Z.J."/>
            <person name="Fang X."/>
            <person name="James A.A."/>
        </authorList>
    </citation>
    <scope>NUCLEOTIDE SEQUENCE [LARGE SCALE GENOMIC DNA]</scope>
    <source>
        <strain evidence="3">Foshan</strain>
    </source>
</reference>
<sequence>MWVLLFGFISYHIDPLREQFVLASQLKMRFFETVAVLVPLWWLTVTVSSEVNQPEIELHQATPRRGRFLGLLGLLTGLSLIDSFEDSDTRIRPPAGIVKINIGRPLMESLYQYAYNPYYYGAVPTINIKIPFRPDGALDGGGFGGVGFGGLGGTAVAGAGVIGGHPGQFGSHATTNLIEPRPTFADPGKSSSAESTEEAPKKPKHVKKLKRSKISSSRIIRSTSRSEISDDQTVGEQNPMEVTTPSIIIPTPNQELNDQPTEEPLILHATAIPVIEDTSITTLGPFLSAPAADVPQPIPQSYFAQADSLQDPSEISLTTSDPPGGIDPFRASRVDRWQDYYAIGPDEFRPISSA</sequence>
<dbReference type="RefSeq" id="XP_029708100.2">
    <property type="nucleotide sequence ID" value="XM_029852240.2"/>
</dbReference>